<protein>
    <submittedName>
        <fullName evidence="2">Uncharacterized protein</fullName>
    </submittedName>
</protein>
<dbReference type="EMBL" id="MU004446">
    <property type="protein sequence ID" value="KAF2650708.1"/>
    <property type="molecule type" value="Genomic_DNA"/>
</dbReference>
<keyword evidence="3" id="KW-1185">Reference proteome</keyword>
<dbReference type="OrthoDB" id="2563155at2759"/>
<dbReference type="AlphaFoldDB" id="A0A6A6SW81"/>
<gene>
    <name evidence="2" type="ORF">K491DRAFT_730753</name>
</gene>
<proteinExistence type="predicted"/>
<organism evidence="2 3">
    <name type="scientific">Lophiostoma macrostomum CBS 122681</name>
    <dbReference type="NCBI Taxonomy" id="1314788"/>
    <lineage>
        <taxon>Eukaryota</taxon>
        <taxon>Fungi</taxon>
        <taxon>Dikarya</taxon>
        <taxon>Ascomycota</taxon>
        <taxon>Pezizomycotina</taxon>
        <taxon>Dothideomycetes</taxon>
        <taxon>Pleosporomycetidae</taxon>
        <taxon>Pleosporales</taxon>
        <taxon>Lophiostomataceae</taxon>
        <taxon>Lophiostoma</taxon>
    </lineage>
</organism>
<sequence>MASLPPALRTKQQTSEPVLPSVETTSPFSHVKDEEEASPSLYSLREIHEHFWQEDDRNHDSDHNTTLHSSSENAGLAWVLLFHGANPQWESNNVIFVKSNLHLLPNIKETNDAQEVDTEIENDREINTKAAKVNLLLGAGLPQVVESAENEAEESAALPSSDHAIPVREGPPESHSAFPVFAQQINGPQGNGVRSFKFIGWHKIARLEILPPKSAALVHMLSKKWEKVDRYGRVHQRQRNQKGWEDSLKHKWTVVKMVLDEGANEEKGPLEIQRIDQEPEQENSGGRSVNEMLAALRMGSNEE</sequence>
<feature type="region of interest" description="Disordered" evidence="1">
    <location>
        <begin position="263"/>
        <end position="303"/>
    </location>
</feature>
<reference evidence="2" key="1">
    <citation type="journal article" date="2020" name="Stud. Mycol.">
        <title>101 Dothideomycetes genomes: a test case for predicting lifestyles and emergence of pathogens.</title>
        <authorList>
            <person name="Haridas S."/>
            <person name="Albert R."/>
            <person name="Binder M."/>
            <person name="Bloem J."/>
            <person name="Labutti K."/>
            <person name="Salamov A."/>
            <person name="Andreopoulos B."/>
            <person name="Baker S."/>
            <person name="Barry K."/>
            <person name="Bills G."/>
            <person name="Bluhm B."/>
            <person name="Cannon C."/>
            <person name="Castanera R."/>
            <person name="Culley D."/>
            <person name="Daum C."/>
            <person name="Ezra D."/>
            <person name="Gonzalez J."/>
            <person name="Henrissat B."/>
            <person name="Kuo A."/>
            <person name="Liang C."/>
            <person name="Lipzen A."/>
            <person name="Lutzoni F."/>
            <person name="Magnuson J."/>
            <person name="Mondo S."/>
            <person name="Nolan M."/>
            <person name="Ohm R."/>
            <person name="Pangilinan J."/>
            <person name="Park H.-J."/>
            <person name="Ramirez L."/>
            <person name="Alfaro M."/>
            <person name="Sun H."/>
            <person name="Tritt A."/>
            <person name="Yoshinaga Y."/>
            <person name="Zwiers L.-H."/>
            <person name="Turgeon B."/>
            <person name="Goodwin S."/>
            <person name="Spatafora J."/>
            <person name="Crous P."/>
            <person name="Grigoriev I."/>
        </authorList>
    </citation>
    <scope>NUCLEOTIDE SEQUENCE</scope>
    <source>
        <strain evidence="2">CBS 122681</strain>
    </source>
</reference>
<feature type="compositionally biased region" description="Polar residues" evidence="1">
    <location>
        <begin position="10"/>
        <end position="28"/>
    </location>
</feature>
<feature type="compositionally biased region" description="Basic and acidic residues" evidence="1">
    <location>
        <begin position="264"/>
        <end position="277"/>
    </location>
</feature>
<accession>A0A6A6SW81</accession>
<name>A0A6A6SW81_9PLEO</name>
<evidence type="ECO:0000313" key="3">
    <source>
        <dbReference type="Proteomes" id="UP000799324"/>
    </source>
</evidence>
<evidence type="ECO:0000256" key="1">
    <source>
        <dbReference type="SAM" id="MobiDB-lite"/>
    </source>
</evidence>
<feature type="region of interest" description="Disordered" evidence="1">
    <location>
        <begin position="1"/>
        <end position="37"/>
    </location>
</feature>
<evidence type="ECO:0000313" key="2">
    <source>
        <dbReference type="EMBL" id="KAF2650708.1"/>
    </source>
</evidence>
<dbReference type="Proteomes" id="UP000799324">
    <property type="component" value="Unassembled WGS sequence"/>
</dbReference>